<dbReference type="SUPFAM" id="SSF57863">
    <property type="entry name" value="ArfGap/RecO-like zinc finger"/>
    <property type="match status" value="1"/>
</dbReference>
<evidence type="ECO:0000313" key="10">
    <source>
        <dbReference type="Proteomes" id="UP000033731"/>
    </source>
</evidence>
<organism evidence="9 10">
    <name type="scientific">Candidatus Liberibacter solanacearum</name>
    <dbReference type="NCBI Taxonomy" id="556287"/>
    <lineage>
        <taxon>Bacteria</taxon>
        <taxon>Pseudomonadati</taxon>
        <taxon>Pseudomonadota</taxon>
        <taxon>Alphaproteobacteria</taxon>
        <taxon>Hyphomicrobiales</taxon>
        <taxon>Rhizobiaceae</taxon>
        <taxon>Liberibacter</taxon>
    </lineage>
</organism>
<reference evidence="9 10" key="1">
    <citation type="journal article" date="2015" name="Phytopathology">
        <title>Genomes of Candidatus Liberibacter solanacearum haplotype A from New Zealand and the USA suggest significant genome plasticity in the species.</title>
        <authorList>
            <person name="Thompson S.M."/>
            <person name="Johnson C.P."/>
            <person name="Lu A.Y."/>
            <person name="Frampton R.A."/>
            <person name="Sullivan K.L."/>
            <person name="Fiers M.W."/>
            <person name="Crowhurst R.N."/>
            <person name="Pitman A.R."/>
            <person name="Scott I."/>
            <person name="Gudmestad N.C."/>
            <person name="Smith G.R."/>
        </authorList>
    </citation>
    <scope>NUCLEOTIDE SEQUENCE [LARGE SCALE GENOMIC DNA]</scope>
    <source>
        <strain evidence="9 10">LsoNZ1</strain>
    </source>
</reference>
<dbReference type="NCBIfam" id="TIGR00613">
    <property type="entry name" value="reco"/>
    <property type="match status" value="1"/>
</dbReference>
<dbReference type="GO" id="GO:0006310">
    <property type="term" value="P:DNA recombination"/>
    <property type="evidence" value="ECO:0007669"/>
    <property type="project" value="UniProtKB-UniRule"/>
</dbReference>
<dbReference type="InterPro" id="IPR012340">
    <property type="entry name" value="NA-bd_OB-fold"/>
</dbReference>
<evidence type="ECO:0000313" key="9">
    <source>
        <dbReference type="EMBL" id="KJZ82482.1"/>
    </source>
</evidence>
<dbReference type="HAMAP" id="MF_00201">
    <property type="entry name" value="RecO"/>
    <property type="match status" value="1"/>
</dbReference>
<dbReference type="Gene3D" id="2.40.50.140">
    <property type="entry name" value="Nucleic acid-binding proteins"/>
    <property type="match status" value="1"/>
</dbReference>
<dbReference type="InterPro" id="IPR022572">
    <property type="entry name" value="DNA_rep/recomb_RecO_N"/>
</dbReference>
<proteinExistence type="inferred from homology"/>
<sequence length="240" mass="27762">MHWQDDAIVLGVRSYGEKNIILEVMTRHYGRHLGFVRYGQSRRMQPVLQVGNLVRVNWRSRLEQDLGEFRLEIIEYRCAKLLSSAISLYGLQSMIPMFRFLPERDPCPDLYDLLNLFINSHKISSILGKIFIQIELILLKNIGFGLEITKCVVTGVSHDLSWVSPKSGGAICHSVGLPYASKMLVLPLFLWKEQQNIDADSLRNAFRLTGYFLDKYAFQHNIIYCNILRINFLNKLIELL</sequence>
<dbReference type="PANTHER" id="PTHR33991">
    <property type="entry name" value="DNA REPAIR PROTEIN RECO"/>
    <property type="match status" value="1"/>
</dbReference>
<feature type="domain" description="DNA replication/recombination mediator RecO N-terminal" evidence="8">
    <location>
        <begin position="1"/>
        <end position="75"/>
    </location>
</feature>
<dbReference type="RefSeq" id="WP_034441513.1">
    <property type="nucleotide sequence ID" value="NZ_JMTK01000001.1"/>
</dbReference>
<dbReference type="SUPFAM" id="SSF50249">
    <property type="entry name" value="Nucleic acid-binding proteins"/>
    <property type="match status" value="1"/>
</dbReference>
<accession>A0A095A157</accession>
<evidence type="ECO:0000259" key="8">
    <source>
        <dbReference type="Pfam" id="PF11967"/>
    </source>
</evidence>
<dbReference type="InterPro" id="IPR003717">
    <property type="entry name" value="RecO"/>
</dbReference>
<keyword evidence="5 7" id="KW-0234">DNA repair</keyword>
<keyword evidence="4 7" id="KW-0233">DNA recombination</keyword>
<comment type="caution">
    <text evidence="9">The sequence shown here is derived from an EMBL/GenBank/DDBJ whole genome shotgun (WGS) entry which is preliminary data.</text>
</comment>
<comment type="similarity">
    <text evidence="1 7">Belongs to the RecO family.</text>
</comment>
<dbReference type="Pfam" id="PF11967">
    <property type="entry name" value="RecO_N"/>
    <property type="match status" value="1"/>
</dbReference>
<dbReference type="Gene3D" id="1.20.1440.120">
    <property type="entry name" value="Recombination protein O, C-terminal domain"/>
    <property type="match status" value="1"/>
</dbReference>
<dbReference type="GO" id="GO:0006302">
    <property type="term" value="P:double-strand break repair"/>
    <property type="evidence" value="ECO:0007669"/>
    <property type="project" value="TreeGrafter"/>
</dbReference>
<evidence type="ECO:0000256" key="7">
    <source>
        <dbReference type="HAMAP-Rule" id="MF_00201"/>
    </source>
</evidence>
<dbReference type="PANTHER" id="PTHR33991:SF1">
    <property type="entry name" value="DNA REPAIR PROTEIN RECO"/>
    <property type="match status" value="1"/>
</dbReference>
<evidence type="ECO:0000256" key="3">
    <source>
        <dbReference type="ARBA" id="ARBA00022763"/>
    </source>
</evidence>
<comment type="function">
    <text evidence="7">Involved in DNA repair and RecF pathway recombination.</text>
</comment>
<dbReference type="Pfam" id="PF02565">
    <property type="entry name" value="RecO_C"/>
    <property type="match status" value="1"/>
</dbReference>
<evidence type="ECO:0000256" key="2">
    <source>
        <dbReference type="ARBA" id="ARBA00021310"/>
    </source>
</evidence>
<gene>
    <name evidence="7" type="primary">recO</name>
    <name evidence="9" type="ORF">DJ66_0089</name>
</gene>
<evidence type="ECO:0000256" key="4">
    <source>
        <dbReference type="ARBA" id="ARBA00023172"/>
    </source>
</evidence>
<dbReference type="InterPro" id="IPR042242">
    <property type="entry name" value="RecO_C"/>
</dbReference>
<dbReference type="AlphaFoldDB" id="A0A095A157"/>
<name>A0A095A157_9HYPH</name>
<dbReference type="EMBL" id="JMTK01000001">
    <property type="protein sequence ID" value="KJZ82482.1"/>
    <property type="molecule type" value="Genomic_DNA"/>
</dbReference>
<keyword evidence="3 7" id="KW-0227">DNA damage</keyword>
<dbReference type="InterPro" id="IPR037278">
    <property type="entry name" value="ARFGAP/RecO"/>
</dbReference>
<evidence type="ECO:0000256" key="6">
    <source>
        <dbReference type="ARBA" id="ARBA00033409"/>
    </source>
</evidence>
<dbReference type="Proteomes" id="UP000033731">
    <property type="component" value="Unassembled WGS sequence"/>
</dbReference>
<keyword evidence="10" id="KW-1185">Reference proteome</keyword>
<protein>
    <recommendedName>
        <fullName evidence="2 7">DNA repair protein RecO</fullName>
    </recommendedName>
    <alternativeName>
        <fullName evidence="6 7">Recombination protein O</fullName>
    </alternativeName>
</protein>
<evidence type="ECO:0000256" key="1">
    <source>
        <dbReference type="ARBA" id="ARBA00007452"/>
    </source>
</evidence>
<dbReference type="PATRIC" id="fig|556287.8.peg.88"/>
<dbReference type="GO" id="GO:0043590">
    <property type="term" value="C:bacterial nucleoid"/>
    <property type="evidence" value="ECO:0007669"/>
    <property type="project" value="TreeGrafter"/>
</dbReference>
<evidence type="ECO:0000256" key="5">
    <source>
        <dbReference type="ARBA" id="ARBA00023204"/>
    </source>
</evidence>